<name>A0A3S3NQD9_9MAGN</name>
<sequence>MSKEPQEFLARPTQTNRIRFSLNKRFNEREGRKKGKDRALAAFTVPFQSGKRERERIIRRRRGRDSGRRLPSIQKASLHSLTNLRFLE</sequence>
<dbReference type="AlphaFoldDB" id="A0A3S3NQD9"/>
<evidence type="ECO:0000313" key="1">
    <source>
        <dbReference type="EMBL" id="RWR73167.1"/>
    </source>
</evidence>
<proteinExistence type="predicted"/>
<reference evidence="1 2" key="1">
    <citation type="journal article" date="2019" name="Nat. Plants">
        <title>Stout camphor tree genome fills gaps in understanding of flowering plant genome evolution.</title>
        <authorList>
            <person name="Chaw S.M."/>
            <person name="Liu Y.C."/>
            <person name="Wu Y.W."/>
            <person name="Wang H.Y."/>
            <person name="Lin C.I."/>
            <person name="Wu C.S."/>
            <person name="Ke H.M."/>
            <person name="Chang L.Y."/>
            <person name="Hsu C.Y."/>
            <person name="Yang H.T."/>
            <person name="Sudianto E."/>
            <person name="Hsu M.H."/>
            <person name="Wu K.P."/>
            <person name="Wang L.N."/>
            <person name="Leebens-Mack J.H."/>
            <person name="Tsai I.J."/>
        </authorList>
    </citation>
    <scope>NUCLEOTIDE SEQUENCE [LARGE SCALE GENOMIC DNA]</scope>
    <source>
        <strain evidence="2">cv. Chaw 1501</strain>
        <tissue evidence="1">Young leaves</tissue>
    </source>
</reference>
<gene>
    <name evidence="1" type="ORF">CKAN_00142300</name>
</gene>
<evidence type="ECO:0000313" key="2">
    <source>
        <dbReference type="Proteomes" id="UP000283530"/>
    </source>
</evidence>
<keyword evidence="2" id="KW-1185">Reference proteome</keyword>
<comment type="caution">
    <text evidence="1">The sequence shown here is derived from an EMBL/GenBank/DDBJ whole genome shotgun (WGS) entry which is preliminary data.</text>
</comment>
<dbReference type="Proteomes" id="UP000283530">
    <property type="component" value="Unassembled WGS sequence"/>
</dbReference>
<accession>A0A3S3NQD9</accession>
<dbReference type="EMBL" id="QPKB01000001">
    <property type="protein sequence ID" value="RWR73167.1"/>
    <property type="molecule type" value="Genomic_DNA"/>
</dbReference>
<organism evidence="1 2">
    <name type="scientific">Cinnamomum micranthum f. kanehirae</name>
    <dbReference type="NCBI Taxonomy" id="337451"/>
    <lineage>
        <taxon>Eukaryota</taxon>
        <taxon>Viridiplantae</taxon>
        <taxon>Streptophyta</taxon>
        <taxon>Embryophyta</taxon>
        <taxon>Tracheophyta</taxon>
        <taxon>Spermatophyta</taxon>
        <taxon>Magnoliopsida</taxon>
        <taxon>Magnoliidae</taxon>
        <taxon>Laurales</taxon>
        <taxon>Lauraceae</taxon>
        <taxon>Cinnamomum</taxon>
    </lineage>
</organism>
<protein>
    <submittedName>
        <fullName evidence="1">Uncharacterized protein</fullName>
    </submittedName>
</protein>